<sequence length="237" mass="24812">MFVALRRSLFNNRELNKIYTQFASTNSTTTKTKFGVFSSKTHWNLSYSTTCNMSKTALVILAPGSEEMEFVIAADVLRRAGVKVTVAGLAGVDAVQCSRDVCIVPDTSLDIAKGGLYDAIVLPGGLGGAKAMSESAELGALLKGQEAAGRIVAAICAAPTALLAHGIGSGKNLTSYPSVKDKLVDTYKYVDDQKVVQDGNLITSRGPGTAFDFGLKLAEVLAGADKAKEVAKGMLLA</sequence>
<dbReference type="RefSeq" id="XP_011204562.2">
    <property type="nucleotide sequence ID" value="XM_011206260.3"/>
</dbReference>
<evidence type="ECO:0000256" key="2">
    <source>
        <dbReference type="ARBA" id="ARBA00022490"/>
    </source>
</evidence>
<name>A0A034WLN6_BACDO</name>
<dbReference type="KEGG" id="bdr:105227085"/>
<organism evidence="5">
    <name type="scientific">Bactrocera dorsalis</name>
    <name type="common">Oriental fruit fly</name>
    <name type="synonym">Dacus dorsalis</name>
    <dbReference type="NCBI Taxonomy" id="27457"/>
    <lineage>
        <taxon>Eukaryota</taxon>
        <taxon>Metazoa</taxon>
        <taxon>Ecdysozoa</taxon>
        <taxon>Arthropoda</taxon>
        <taxon>Hexapoda</taxon>
        <taxon>Insecta</taxon>
        <taxon>Pterygota</taxon>
        <taxon>Neoptera</taxon>
        <taxon>Endopterygota</taxon>
        <taxon>Diptera</taxon>
        <taxon>Brachycera</taxon>
        <taxon>Muscomorpha</taxon>
        <taxon>Tephritoidea</taxon>
        <taxon>Tephritidae</taxon>
        <taxon>Bactrocera</taxon>
        <taxon>Bactrocera</taxon>
    </lineage>
</organism>
<dbReference type="SUPFAM" id="SSF52317">
    <property type="entry name" value="Class I glutamine amidotransferase-like"/>
    <property type="match status" value="1"/>
</dbReference>
<dbReference type="GO" id="GO:1903189">
    <property type="term" value="P:glyoxal metabolic process"/>
    <property type="evidence" value="ECO:0007669"/>
    <property type="project" value="TreeGrafter"/>
</dbReference>
<dbReference type="Gene3D" id="3.40.50.880">
    <property type="match status" value="1"/>
</dbReference>
<gene>
    <name evidence="5" type="primary">PARK7</name>
</gene>
<keyword evidence="2" id="KW-0963">Cytoplasm</keyword>
<reference evidence="5" key="1">
    <citation type="journal article" date="2014" name="BMC Genomics">
        <title>Characterizing the developmental transcriptome of the oriental fruit fly, Bactrocera dorsalis (Diptera: Tephritidae) through comparative genomic analysis with Drosophila melanogaster utilizing modENCODE datasets.</title>
        <authorList>
            <person name="Geib S.M."/>
            <person name="Calla B."/>
            <person name="Hall B."/>
            <person name="Hou S."/>
            <person name="Manoukis N.C."/>
        </authorList>
    </citation>
    <scope>NUCLEOTIDE SEQUENCE</scope>
    <source>
        <strain evidence="5">Punador</strain>
    </source>
</reference>
<dbReference type="GO" id="GO:0005739">
    <property type="term" value="C:mitochondrion"/>
    <property type="evidence" value="ECO:0007669"/>
    <property type="project" value="TreeGrafter"/>
</dbReference>
<dbReference type="EMBL" id="GAKP01002461">
    <property type="protein sequence ID" value="JAC56491.1"/>
    <property type="molecule type" value="Transcribed_RNA"/>
</dbReference>
<dbReference type="OrthoDB" id="543156at2759"/>
<evidence type="ECO:0000313" key="5">
    <source>
        <dbReference type="EMBL" id="JAC56491.1"/>
    </source>
</evidence>
<dbReference type="InterPro" id="IPR006287">
    <property type="entry name" value="DJ-1"/>
</dbReference>
<dbReference type="Pfam" id="PF01965">
    <property type="entry name" value="DJ-1_PfpI"/>
    <property type="match status" value="1"/>
</dbReference>
<dbReference type="AlphaFoldDB" id="A0A034WLN6"/>
<accession>A0A034WLN6</accession>
<proteinExistence type="predicted"/>
<dbReference type="PANTHER" id="PTHR48094:SF12">
    <property type="entry name" value="PARKINSON DISEASE PROTEIN 7 HOMOLOG"/>
    <property type="match status" value="1"/>
</dbReference>
<dbReference type="GO" id="GO:0006979">
    <property type="term" value="P:response to oxidative stress"/>
    <property type="evidence" value="ECO:0007669"/>
    <property type="project" value="UniProtKB-ARBA"/>
</dbReference>
<keyword evidence="3" id="KW-0558">Oxidation</keyword>
<protein>
    <submittedName>
        <fullName evidence="5">Protein DJ-1</fullName>
    </submittedName>
</protein>
<dbReference type="PANTHER" id="PTHR48094">
    <property type="entry name" value="PROTEIN/NUCLEIC ACID DEGLYCASE DJ-1-RELATED"/>
    <property type="match status" value="1"/>
</dbReference>
<dbReference type="GO" id="GO:0046295">
    <property type="term" value="P:glycolate biosynthetic process"/>
    <property type="evidence" value="ECO:0007669"/>
    <property type="project" value="TreeGrafter"/>
</dbReference>
<dbReference type="InterPro" id="IPR029062">
    <property type="entry name" value="Class_I_gatase-like"/>
</dbReference>
<dbReference type="InterPro" id="IPR050325">
    <property type="entry name" value="Prot/Nucl_acid_deglycase"/>
</dbReference>
<dbReference type="CDD" id="cd03135">
    <property type="entry name" value="GATase1_DJ-1"/>
    <property type="match status" value="1"/>
</dbReference>
<evidence type="ECO:0000259" key="4">
    <source>
        <dbReference type="Pfam" id="PF01965"/>
    </source>
</evidence>
<dbReference type="GO" id="GO:0051896">
    <property type="term" value="P:regulation of phosphatidylinositol 3-kinase/protein kinase B signal transduction"/>
    <property type="evidence" value="ECO:0007669"/>
    <property type="project" value="UniProtKB-ARBA"/>
</dbReference>
<dbReference type="GO" id="GO:0005634">
    <property type="term" value="C:nucleus"/>
    <property type="evidence" value="ECO:0007669"/>
    <property type="project" value="TreeGrafter"/>
</dbReference>
<comment type="subcellular location">
    <subcellularLocation>
        <location evidence="1">Cytoplasm</location>
    </subcellularLocation>
</comment>
<dbReference type="FunFam" id="3.40.50.880:FF:000022">
    <property type="entry name" value="protein deglycase DJ-1"/>
    <property type="match status" value="1"/>
</dbReference>
<dbReference type="InterPro" id="IPR002818">
    <property type="entry name" value="DJ-1/PfpI"/>
</dbReference>
<dbReference type="GeneID" id="105227085"/>
<feature type="domain" description="DJ-1/PfpI" evidence="4">
    <location>
        <begin position="55"/>
        <end position="219"/>
    </location>
</feature>
<evidence type="ECO:0000256" key="1">
    <source>
        <dbReference type="ARBA" id="ARBA00004496"/>
    </source>
</evidence>
<dbReference type="NCBIfam" id="TIGR01383">
    <property type="entry name" value="not_thiJ"/>
    <property type="match status" value="1"/>
</dbReference>
<evidence type="ECO:0000256" key="3">
    <source>
        <dbReference type="ARBA" id="ARBA00023097"/>
    </source>
</evidence>